<proteinExistence type="predicted"/>
<gene>
    <name evidence="3" type="ORF">SAMN04489867_2013</name>
</gene>
<dbReference type="STRING" id="443156.SAMN04489867_2013"/>
<evidence type="ECO:0000313" key="3">
    <source>
        <dbReference type="EMBL" id="SDP30381.1"/>
    </source>
</evidence>
<feature type="transmembrane region" description="Helical" evidence="1">
    <location>
        <begin position="279"/>
        <end position="300"/>
    </location>
</feature>
<evidence type="ECO:0000313" key="4">
    <source>
        <dbReference type="Proteomes" id="UP000199077"/>
    </source>
</evidence>
<feature type="domain" description="DUF4350" evidence="2">
    <location>
        <begin position="58"/>
        <end position="250"/>
    </location>
</feature>
<dbReference type="EMBL" id="LT629711">
    <property type="protein sequence ID" value="SDP30381.1"/>
    <property type="molecule type" value="Genomic_DNA"/>
</dbReference>
<keyword evidence="1" id="KW-1133">Transmembrane helix</keyword>
<evidence type="ECO:0000256" key="1">
    <source>
        <dbReference type="SAM" id="Phobius"/>
    </source>
</evidence>
<evidence type="ECO:0000259" key="2">
    <source>
        <dbReference type="Pfam" id="PF14258"/>
    </source>
</evidence>
<keyword evidence="1" id="KW-0472">Membrane</keyword>
<feature type="transmembrane region" description="Helical" evidence="1">
    <location>
        <begin position="29"/>
        <end position="47"/>
    </location>
</feature>
<protein>
    <recommendedName>
        <fullName evidence="2">DUF4350 domain-containing protein</fullName>
    </recommendedName>
</protein>
<dbReference type="RefSeq" id="WP_157692985.1">
    <property type="nucleotide sequence ID" value="NZ_LT629711.1"/>
</dbReference>
<reference evidence="4" key="1">
    <citation type="submission" date="2016-10" db="EMBL/GenBank/DDBJ databases">
        <authorList>
            <person name="Varghese N."/>
            <person name="Submissions S."/>
        </authorList>
    </citation>
    <scope>NUCLEOTIDE SEQUENCE [LARGE SCALE GENOMIC DNA]</scope>
    <source>
        <strain evidence="4">DSM 22329</strain>
    </source>
</reference>
<sequence length="412" mass="42319">MTAPVAVHGPTLGVAPPPANRATRWRRRALWGLVVAIGVAALVAIALSTNAPDQVLDPDQTGPQGGRALVEVLRAHGVDVEVVRSADELVEADPGIGTTVVVGNPDYLGHDSTTNLAETVSVADRLVLVSPTTEQLDQLDVPLAATDVGARLTVTAGCRSAVARADDTTDVVDTRFVPVASTTNPAPTLCFGLPNPRGADDSAPSDFGFGAAMATAPATDAHPEVVALGIGSGLTNRWIDEASHAGLAVRALGQSPRLVWYQPGIGDLASSGGQGPSAWPPWLGPASGILALAVVALALVRGRRLGALVTEPLPVLVRAVETTESRGRIYRRARDRGRAAAVLRLGSVERLARRLALSPSAVEAVQAAAAAASGMPPTHVAALLTGPPPTTDTELHALANALADLEERVRTS</sequence>
<dbReference type="InterPro" id="IPR025646">
    <property type="entry name" value="DUF4350"/>
</dbReference>
<dbReference type="Proteomes" id="UP000199077">
    <property type="component" value="Chromosome I"/>
</dbReference>
<accession>A0A1H0RLJ4</accession>
<dbReference type="Pfam" id="PF14258">
    <property type="entry name" value="DUF4350"/>
    <property type="match status" value="1"/>
</dbReference>
<dbReference type="OrthoDB" id="5241668at2"/>
<dbReference type="AlphaFoldDB" id="A0A1H0RLJ4"/>
<name>A0A1H0RLJ4_9MICO</name>
<keyword evidence="4" id="KW-1185">Reference proteome</keyword>
<organism evidence="3 4">
    <name type="scientific">Pedococcus dokdonensis</name>
    <dbReference type="NCBI Taxonomy" id="443156"/>
    <lineage>
        <taxon>Bacteria</taxon>
        <taxon>Bacillati</taxon>
        <taxon>Actinomycetota</taxon>
        <taxon>Actinomycetes</taxon>
        <taxon>Micrococcales</taxon>
        <taxon>Intrasporangiaceae</taxon>
        <taxon>Pedococcus</taxon>
    </lineage>
</organism>
<keyword evidence="1" id="KW-0812">Transmembrane</keyword>